<dbReference type="KEGG" id="vg:20098512"/>
<accession>A0A075CXT7</accession>
<dbReference type="EMBL" id="KF921519">
    <property type="protein sequence ID" value="AHC02831.1"/>
    <property type="molecule type" value="Genomic_DNA"/>
</dbReference>
<keyword evidence="1" id="KW-0812">Transmembrane</keyword>
<keyword evidence="1" id="KW-1133">Transmembrane helix</keyword>
<reference evidence="2 3" key="1">
    <citation type="submission" date="2013-11" db="EMBL/GenBank/DDBJ databases">
        <title>Genome sequence of elephant endotheliotropic herpesvirus 5.</title>
        <authorList>
            <person name="Wilkie G.S."/>
            <person name="Davison A.J."/>
            <person name="Denk D."/>
            <person name="Kerr K."/>
            <person name="Redrobe S."/>
            <person name="Steinbach F."/>
            <person name="Dastjerdi A."/>
        </authorList>
    </citation>
    <scope>NUCLEOTIDE SEQUENCE [LARGE SCALE GENOMIC DNA]</scope>
    <source>
        <strain evidence="2 3">Vijay</strain>
    </source>
</reference>
<keyword evidence="1" id="KW-0472">Membrane</keyword>
<keyword evidence="3" id="KW-1185">Reference proteome</keyword>
<name>A0A075CXT7_9BETA</name>
<dbReference type="Proteomes" id="UP000152474">
    <property type="component" value="Segment"/>
</dbReference>
<evidence type="ECO:0000313" key="2">
    <source>
        <dbReference type="EMBL" id="AHC02831.1"/>
    </source>
</evidence>
<dbReference type="RefSeq" id="YP_009052027.1">
    <property type="nucleotide sequence ID" value="NC_024696.1"/>
</dbReference>
<dbReference type="GeneID" id="20098512"/>
<evidence type="ECO:0000256" key="1">
    <source>
        <dbReference type="SAM" id="Phobius"/>
    </source>
</evidence>
<evidence type="ECO:0000313" key="3">
    <source>
        <dbReference type="Proteomes" id="UP000152474"/>
    </source>
</evidence>
<sequence length="521" mass="61637">MQYLYNSKYSHIFKGTPVQRVTYRFYDLEITYRNIPYLDIDLENITSEMIYKSAHMTCSSLFRMYGLTPETDSKLWVLLYKLFTVNEGSYDYRNTIGLELYINHLTAMYEELKDKSELLACINFTLGLGYFYMSYFVMYNHKKGNLLNYLHELCHVIHRYIDQIRLLHIRNPNNNKIEEFMHVMKDVFKNYRISQFYDHVMYNHIFGVTRIASNLLCGCSSVCQERHALKDRERTVRGIKIRPKPASKGPSPVLSIPVGFYINQAISIKTRFPTTGPELFGRAENVIGILRSPILYHISVEDIYKIEMCLKTDFYMTEFYNNKEANNYIIPVQSPNCREQEDMMLKLFNNVVFCMYLACQVRQVILSQWKILLTLFRNQISKIIYLLGEEDSLVKMCTERLAEDMDSRRQPFGMIFKSFLVLLSELLKKIGMPVNESSALRANLLVEYLVDDKFYPEIPYDTYVRMARDYRLEILRGNRMSFPLFTLDLTDSRNFIFSNEMFHGFYNVISYDDIIPNYSSF</sequence>
<proteinExistence type="predicted"/>
<gene>
    <name evidence="2" type="primary">U4</name>
</gene>
<protein>
    <submittedName>
        <fullName evidence="2">Protein UL27</fullName>
    </submittedName>
</protein>
<organism evidence="2 3">
    <name type="scientific">Elephant endotheliotropic herpesvirus 5</name>
    <dbReference type="NCBI Taxonomy" id="768738"/>
    <lineage>
        <taxon>Viruses</taxon>
        <taxon>Duplodnaviria</taxon>
        <taxon>Heunggongvirae</taxon>
        <taxon>Peploviricota</taxon>
        <taxon>Herviviricetes</taxon>
        <taxon>Herpesvirales</taxon>
        <taxon>Orthoherpesviridae</taxon>
        <taxon>Betaherpesvirinae</taxon>
        <taxon>Proboscivirus</taxon>
    </lineage>
</organism>
<feature type="transmembrane region" description="Helical" evidence="1">
    <location>
        <begin position="118"/>
        <end position="138"/>
    </location>
</feature>
<dbReference type="OrthoDB" id="4322at10239"/>